<evidence type="ECO:0000313" key="12">
    <source>
        <dbReference type="Proteomes" id="UP000573963"/>
    </source>
</evidence>
<dbReference type="RefSeq" id="WP_168932285.1">
    <property type="nucleotide sequence ID" value="NZ_JABAFD010000005.1"/>
</dbReference>
<comment type="similarity">
    <text evidence="7">Belongs to the exbB/tolQ family.</text>
</comment>
<dbReference type="InterPro" id="IPR002898">
    <property type="entry name" value="MotA_ExbB_proton_chnl"/>
</dbReference>
<proteinExistence type="inferred from homology"/>
<evidence type="ECO:0000259" key="10">
    <source>
        <dbReference type="Pfam" id="PF20560"/>
    </source>
</evidence>
<comment type="caution">
    <text evidence="11">The sequence shown here is derived from an EMBL/GenBank/DDBJ whole genome shotgun (WGS) entry which is preliminary data.</text>
</comment>
<evidence type="ECO:0000256" key="2">
    <source>
        <dbReference type="ARBA" id="ARBA00022475"/>
    </source>
</evidence>
<dbReference type="Pfam" id="PF01618">
    <property type="entry name" value="MotA_ExbB"/>
    <property type="match status" value="1"/>
</dbReference>
<name>A0AA44IHJ0_PARBF</name>
<dbReference type="Proteomes" id="UP000573963">
    <property type="component" value="Unassembled WGS sequence"/>
</dbReference>
<keyword evidence="5 8" id="KW-1133">Transmembrane helix</keyword>
<evidence type="ECO:0000256" key="6">
    <source>
        <dbReference type="ARBA" id="ARBA00023136"/>
    </source>
</evidence>
<evidence type="ECO:0000256" key="3">
    <source>
        <dbReference type="ARBA" id="ARBA00022692"/>
    </source>
</evidence>
<protein>
    <submittedName>
        <fullName evidence="11">Motility protein A</fullName>
    </submittedName>
</protein>
<comment type="subcellular location">
    <subcellularLocation>
        <location evidence="1">Cell membrane</location>
        <topology evidence="1">Multi-pass membrane protein</topology>
    </subcellularLocation>
    <subcellularLocation>
        <location evidence="7">Membrane</location>
        <topology evidence="7">Multi-pass membrane protein</topology>
    </subcellularLocation>
</comment>
<dbReference type="GO" id="GO:0015031">
    <property type="term" value="P:protein transport"/>
    <property type="evidence" value="ECO:0007669"/>
    <property type="project" value="UniProtKB-KW"/>
</dbReference>
<dbReference type="AlphaFoldDB" id="A0AA44IHJ0"/>
<feature type="transmembrane region" description="Helical" evidence="8">
    <location>
        <begin position="27"/>
        <end position="51"/>
    </location>
</feature>
<sequence>MSGLIFLILGFGALILGFIGEGGHATALISWTSFVIVFGGTFGSLGTSFTLKQLKNIGSILRVAFTRKSTDLIELIFYFDHVLHKVRKDGFLGLEEELQEDENMNPFIKKGLQSAVDGVKPEDIRNMLEIEAAMSSKRHKTGASIFDSAGGTAPTMGIVGTVLGLVHVLGGLAKADMNALGGSISAAFLATLYGLGSANLIFLPIATRLKNLAKDEQLEKFIIIEAISLIQDNVSPTTLRDTLKGFLNTKDQNKLENRYFGTQNSELNKEEQQSA</sequence>
<evidence type="ECO:0000256" key="1">
    <source>
        <dbReference type="ARBA" id="ARBA00004651"/>
    </source>
</evidence>
<dbReference type="Pfam" id="PF20560">
    <property type="entry name" value="MotA_N"/>
    <property type="match status" value="1"/>
</dbReference>
<feature type="domain" description="MotA/TolQ/ExbB proton channel" evidence="9">
    <location>
        <begin position="101"/>
        <end position="217"/>
    </location>
</feature>
<keyword evidence="4" id="KW-0283">Flagellar rotation</keyword>
<keyword evidence="7" id="KW-0813">Transport</keyword>
<evidence type="ECO:0000256" key="4">
    <source>
        <dbReference type="ARBA" id="ARBA00022779"/>
    </source>
</evidence>
<keyword evidence="3 8" id="KW-0812">Transmembrane</keyword>
<dbReference type="GO" id="GO:0006935">
    <property type="term" value="P:chemotaxis"/>
    <property type="evidence" value="ECO:0007669"/>
    <property type="project" value="InterPro"/>
</dbReference>
<keyword evidence="2" id="KW-1003">Cell membrane</keyword>
<dbReference type="PANTHER" id="PTHR30433:SF3">
    <property type="entry name" value="MOTILITY PROTEIN A"/>
    <property type="match status" value="1"/>
</dbReference>
<evidence type="ECO:0000259" key="9">
    <source>
        <dbReference type="Pfam" id="PF01618"/>
    </source>
</evidence>
<organism evidence="11 12">
    <name type="scientific">Paraclostridium bifermentans</name>
    <name type="common">Clostridium bifermentans</name>
    <dbReference type="NCBI Taxonomy" id="1490"/>
    <lineage>
        <taxon>Bacteria</taxon>
        <taxon>Bacillati</taxon>
        <taxon>Bacillota</taxon>
        <taxon>Clostridia</taxon>
        <taxon>Peptostreptococcales</taxon>
        <taxon>Peptostreptococcaceae</taxon>
        <taxon>Paraclostridium</taxon>
    </lineage>
</organism>
<gene>
    <name evidence="11" type="ORF">HF875_10210</name>
</gene>
<dbReference type="EMBL" id="JABAFD010000005">
    <property type="protein sequence ID" value="NME09894.1"/>
    <property type="molecule type" value="Genomic_DNA"/>
</dbReference>
<evidence type="ECO:0000256" key="8">
    <source>
        <dbReference type="SAM" id="Phobius"/>
    </source>
</evidence>
<keyword evidence="7" id="KW-0653">Protein transport</keyword>
<evidence type="ECO:0000313" key="11">
    <source>
        <dbReference type="EMBL" id="NME09894.1"/>
    </source>
</evidence>
<evidence type="ECO:0000256" key="5">
    <source>
        <dbReference type="ARBA" id="ARBA00022989"/>
    </source>
</evidence>
<evidence type="ECO:0000256" key="7">
    <source>
        <dbReference type="RuleBase" id="RU004057"/>
    </source>
</evidence>
<dbReference type="PANTHER" id="PTHR30433">
    <property type="entry name" value="CHEMOTAXIS PROTEIN MOTA"/>
    <property type="match status" value="1"/>
</dbReference>
<keyword evidence="6 8" id="KW-0472">Membrane</keyword>
<dbReference type="GO" id="GO:0071978">
    <property type="term" value="P:bacterial-type flagellum-dependent swarming motility"/>
    <property type="evidence" value="ECO:0007669"/>
    <property type="project" value="InterPro"/>
</dbReference>
<feature type="domain" description="Motility protein A N-terminal" evidence="10">
    <location>
        <begin position="8"/>
        <end position="90"/>
    </location>
</feature>
<feature type="transmembrane region" description="Helical" evidence="8">
    <location>
        <begin position="144"/>
        <end position="166"/>
    </location>
</feature>
<dbReference type="InterPro" id="IPR047055">
    <property type="entry name" value="MotA-like"/>
</dbReference>
<dbReference type="InterPro" id="IPR046786">
    <property type="entry name" value="MotA_N"/>
</dbReference>
<reference evidence="11 12" key="1">
    <citation type="submission" date="2020-04" db="EMBL/GenBank/DDBJ databases">
        <authorList>
            <person name="Hitch T.C.A."/>
            <person name="Wylensek D."/>
            <person name="Clavel T."/>
        </authorList>
    </citation>
    <scope>NUCLEOTIDE SEQUENCE [LARGE SCALE GENOMIC DNA]</scope>
    <source>
        <strain evidence="11 12">Med78_4-601-WT-2</strain>
    </source>
</reference>
<accession>A0AA44IHJ0</accession>
<dbReference type="GO" id="GO:0005886">
    <property type="term" value="C:plasma membrane"/>
    <property type="evidence" value="ECO:0007669"/>
    <property type="project" value="UniProtKB-SubCell"/>
</dbReference>
<feature type="transmembrane region" description="Helical" evidence="8">
    <location>
        <begin position="186"/>
        <end position="206"/>
    </location>
</feature>